<dbReference type="InterPro" id="IPR002156">
    <property type="entry name" value="RNaseH_domain"/>
</dbReference>
<protein>
    <recommendedName>
        <fullName evidence="1">RNase H type-1 domain-containing protein</fullName>
    </recommendedName>
</protein>
<proteinExistence type="predicted"/>
<dbReference type="Proteomes" id="UP000652761">
    <property type="component" value="Unassembled WGS sequence"/>
</dbReference>
<dbReference type="OrthoDB" id="1270183at2759"/>
<dbReference type="GO" id="GO:0004523">
    <property type="term" value="F:RNA-DNA hybrid ribonuclease activity"/>
    <property type="evidence" value="ECO:0007669"/>
    <property type="project" value="InterPro"/>
</dbReference>
<comment type="caution">
    <text evidence="2">The sequence shown here is derived from an EMBL/GenBank/DDBJ whole genome shotgun (WGS) entry which is preliminary data.</text>
</comment>
<organism evidence="2 3">
    <name type="scientific">Colocasia esculenta</name>
    <name type="common">Wild taro</name>
    <name type="synonym">Arum esculentum</name>
    <dbReference type="NCBI Taxonomy" id="4460"/>
    <lineage>
        <taxon>Eukaryota</taxon>
        <taxon>Viridiplantae</taxon>
        <taxon>Streptophyta</taxon>
        <taxon>Embryophyta</taxon>
        <taxon>Tracheophyta</taxon>
        <taxon>Spermatophyta</taxon>
        <taxon>Magnoliopsida</taxon>
        <taxon>Liliopsida</taxon>
        <taxon>Araceae</taxon>
        <taxon>Aroideae</taxon>
        <taxon>Colocasieae</taxon>
        <taxon>Colocasia</taxon>
    </lineage>
</organism>
<dbReference type="InterPro" id="IPR036397">
    <property type="entry name" value="RNaseH_sf"/>
</dbReference>
<evidence type="ECO:0000259" key="1">
    <source>
        <dbReference type="Pfam" id="PF13456"/>
    </source>
</evidence>
<accession>A0A843W113</accession>
<gene>
    <name evidence="2" type="ORF">Taro_035658</name>
</gene>
<reference evidence="2" key="1">
    <citation type="submission" date="2017-07" db="EMBL/GenBank/DDBJ databases">
        <title>Taro Niue Genome Assembly and Annotation.</title>
        <authorList>
            <person name="Atibalentja N."/>
            <person name="Keating K."/>
            <person name="Fields C.J."/>
        </authorList>
    </citation>
    <scope>NUCLEOTIDE SEQUENCE</scope>
    <source>
        <strain evidence="2">Niue_2</strain>
        <tissue evidence="2">Leaf</tissue>
    </source>
</reference>
<feature type="domain" description="RNase H type-1" evidence="1">
    <location>
        <begin position="81"/>
        <end position="152"/>
    </location>
</feature>
<dbReference type="EMBL" id="NMUH01002935">
    <property type="protein sequence ID" value="MQM02889.1"/>
    <property type="molecule type" value="Genomic_DNA"/>
</dbReference>
<dbReference type="CDD" id="cd06222">
    <property type="entry name" value="RNase_H_like"/>
    <property type="match status" value="1"/>
</dbReference>
<dbReference type="InterPro" id="IPR012337">
    <property type="entry name" value="RNaseH-like_sf"/>
</dbReference>
<dbReference type="Pfam" id="PF13456">
    <property type="entry name" value="RVT_3"/>
    <property type="match status" value="1"/>
</dbReference>
<dbReference type="InterPro" id="IPR053151">
    <property type="entry name" value="RNase_H-like"/>
</dbReference>
<evidence type="ECO:0000313" key="3">
    <source>
        <dbReference type="Proteomes" id="UP000652761"/>
    </source>
</evidence>
<dbReference type="SUPFAM" id="SSF53098">
    <property type="entry name" value="Ribonuclease H-like"/>
    <property type="match status" value="1"/>
</dbReference>
<dbReference type="PANTHER" id="PTHR47723:SF19">
    <property type="entry name" value="POLYNUCLEOTIDYL TRANSFERASE, RIBONUCLEASE H-LIKE SUPERFAMILY PROTEIN"/>
    <property type="match status" value="1"/>
</dbReference>
<dbReference type="AlphaFoldDB" id="A0A843W113"/>
<keyword evidence="3" id="KW-1185">Reference proteome</keyword>
<dbReference type="InterPro" id="IPR044730">
    <property type="entry name" value="RNase_H-like_dom_plant"/>
</dbReference>
<name>A0A843W113_COLES</name>
<sequence>MPNKDCTIQQAFNDPMSYQLQMALWHCPRNLLSNFLTNNNTQDTWIWCPTLNDTTVKDNLKARTPSIVRWLTPPPGRLKLNVDGAFKLTSGEAGGGGILRDHEGNMFCAFARAYHGLSSSLAAEALSFRDGISICCSKGIFEVLVETDSHNLL</sequence>
<dbReference type="Gene3D" id="3.30.420.10">
    <property type="entry name" value="Ribonuclease H-like superfamily/Ribonuclease H"/>
    <property type="match status" value="1"/>
</dbReference>
<dbReference type="PANTHER" id="PTHR47723">
    <property type="entry name" value="OS05G0353850 PROTEIN"/>
    <property type="match status" value="1"/>
</dbReference>
<evidence type="ECO:0000313" key="2">
    <source>
        <dbReference type="EMBL" id="MQM02889.1"/>
    </source>
</evidence>
<dbReference type="GO" id="GO:0003676">
    <property type="term" value="F:nucleic acid binding"/>
    <property type="evidence" value="ECO:0007669"/>
    <property type="project" value="InterPro"/>
</dbReference>